<feature type="transmembrane region" description="Helical" evidence="3">
    <location>
        <begin position="153"/>
        <end position="172"/>
    </location>
</feature>
<keyword evidence="6" id="KW-1185">Reference proteome</keyword>
<feature type="transmembrane region" description="Helical" evidence="3">
    <location>
        <begin position="292"/>
        <end position="315"/>
    </location>
</feature>
<dbReference type="PANTHER" id="PTHR37312">
    <property type="entry name" value="MEMBRANE-BOUND ACYLTRANSFERASE YKRP-RELATED"/>
    <property type="match status" value="1"/>
</dbReference>
<evidence type="ECO:0000256" key="2">
    <source>
        <dbReference type="ARBA" id="ARBA00007400"/>
    </source>
</evidence>
<comment type="subcellular location">
    <subcellularLocation>
        <location evidence="1">Membrane</location>
    </subcellularLocation>
</comment>
<comment type="similarity">
    <text evidence="2">Belongs to the acyltransferase 3 family.</text>
</comment>
<feature type="transmembrane region" description="Helical" evidence="3">
    <location>
        <begin position="223"/>
        <end position="247"/>
    </location>
</feature>
<keyword evidence="5" id="KW-0808">Transferase</keyword>
<keyword evidence="3" id="KW-0472">Membrane</keyword>
<dbReference type="RefSeq" id="WP_214478413.1">
    <property type="nucleotide sequence ID" value="NZ_CP071709.1"/>
</dbReference>
<organism evidence="5 6">
    <name type="scientific">Cytobacillus gottheilii</name>
    <dbReference type="NCBI Taxonomy" id="859144"/>
    <lineage>
        <taxon>Bacteria</taxon>
        <taxon>Bacillati</taxon>
        <taxon>Bacillota</taxon>
        <taxon>Bacilli</taxon>
        <taxon>Bacillales</taxon>
        <taxon>Bacillaceae</taxon>
        <taxon>Cytobacillus</taxon>
    </lineage>
</organism>
<feature type="transmembrane region" description="Helical" evidence="3">
    <location>
        <begin position="259"/>
        <end position="277"/>
    </location>
</feature>
<dbReference type="InterPro" id="IPR002656">
    <property type="entry name" value="Acyl_transf_3_dom"/>
</dbReference>
<feature type="transmembrane region" description="Helical" evidence="3">
    <location>
        <begin position="74"/>
        <end position="92"/>
    </location>
</feature>
<proteinExistence type="inferred from homology"/>
<dbReference type="EMBL" id="CP071709">
    <property type="protein sequence ID" value="QVY63072.1"/>
    <property type="molecule type" value="Genomic_DNA"/>
</dbReference>
<dbReference type="Proteomes" id="UP000679247">
    <property type="component" value="Chromosome"/>
</dbReference>
<evidence type="ECO:0000256" key="3">
    <source>
        <dbReference type="SAM" id="Phobius"/>
    </source>
</evidence>
<dbReference type="InterPro" id="IPR052734">
    <property type="entry name" value="Nod_factor_acetyltransferase"/>
</dbReference>
<feature type="transmembrane region" description="Helical" evidence="3">
    <location>
        <begin position="107"/>
        <end position="124"/>
    </location>
</feature>
<keyword evidence="5" id="KW-0012">Acyltransferase</keyword>
<feature type="transmembrane region" description="Helical" evidence="3">
    <location>
        <begin position="12"/>
        <end position="29"/>
    </location>
</feature>
<accession>A0ABX8FGE7</accession>
<feature type="domain" description="Acyltransferase 3" evidence="4">
    <location>
        <begin position="6"/>
        <end position="307"/>
    </location>
</feature>
<evidence type="ECO:0000256" key="1">
    <source>
        <dbReference type="ARBA" id="ARBA00004370"/>
    </source>
</evidence>
<name>A0ABX8FGE7_9BACI</name>
<keyword evidence="3" id="KW-1133">Transmembrane helix</keyword>
<feature type="transmembrane region" description="Helical" evidence="3">
    <location>
        <begin position="41"/>
        <end position="62"/>
    </location>
</feature>
<sequence length="346" mass="40440">MEKRNFYFDNAKFILIFFVVFGHLLRSFIEDNETIFTVYKVIYSFHMPAFILVSGFFAKGYYEKGYIQKIAKKLILPYLLFQGIYSLFYYYLYNRPSIDMDPFNPHWSLWFLISLFCWNIMLLLFSKFKPAYAITAALFIGLAIGYVDWVSNYLSLSRTFVFFPLFLAGYFLKKEHLALLMRPSARASAIGIFAIATALFYLYPDINYQWLLGSKPYAEMGAASFTALLTRLGFYLLSFLMVFSFLACVPNGQYFFTRLGKNTLYVYLLHGFIVRLFRESDLQNYFNEPEQFLMLASISLLLTLLLSSGLATALTQPLIELKTAKLHTLKVRLTAMLKFYRNKRFN</sequence>
<feature type="transmembrane region" description="Helical" evidence="3">
    <location>
        <begin position="184"/>
        <end position="203"/>
    </location>
</feature>
<evidence type="ECO:0000259" key="4">
    <source>
        <dbReference type="Pfam" id="PF01757"/>
    </source>
</evidence>
<dbReference type="Pfam" id="PF01757">
    <property type="entry name" value="Acyl_transf_3"/>
    <property type="match status" value="1"/>
</dbReference>
<dbReference type="PANTHER" id="PTHR37312:SF1">
    <property type="entry name" value="MEMBRANE-BOUND ACYLTRANSFERASE YKRP-RELATED"/>
    <property type="match status" value="1"/>
</dbReference>
<protein>
    <submittedName>
        <fullName evidence="5">Acyltransferase family protein</fullName>
    </submittedName>
</protein>
<keyword evidence="3" id="KW-0812">Transmembrane</keyword>
<feature type="transmembrane region" description="Helical" evidence="3">
    <location>
        <begin position="131"/>
        <end position="147"/>
    </location>
</feature>
<gene>
    <name evidence="5" type="ORF">J1899_08535</name>
</gene>
<dbReference type="GO" id="GO:0016746">
    <property type="term" value="F:acyltransferase activity"/>
    <property type="evidence" value="ECO:0007669"/>
    <property type="project" value="UniProtKB-KW"/>
</dbReference>
<evidence type="ECO:0000313" key="5">
    <source>
        <dbReference type="EMBL" id="QVY63072.1"/>
    </source>
</evidence>
<evidence type="ECO:0000313" key="6">
    <source>
        <dbReference type="Proteomes" id="UP000679247"/>
    </source>
</evidence>
<reference evidence="5 6" key="1">
    <citation type="submission" date="2021-03" db="EMBL/GenBank/DDBJ databases">
        <title>The first data on the complete genome of the tetrodotoxin-producing bacterium.</title>
        <authorList>
            <person name="Melnikova D.I."/>
            <person name="Nijland R."/>
            <person name="Magarlamov T.Y."/>
        </authorList>
    </citation>
    <scope>NUCLEOTIDE SEQUENCE [LARGE SCALE GENOMIC DNA]</scope>
    <source>
        <strain evidence="5 6">1839</strain>
    </source>
</reference>